<keyword evidence="10" id="KW-1185">Reference proteome</keyword>
<dbReference type="GO" id="GO:0005657">
    <property type="term" value="C:replication fork"/>
    <property type="evidence" value="ECO:0007669"/>
    <property type="project" value="TreeGrafter"/>
</dbReference>
<dbReference type="InterPro" id="IPR020588">
    <property type="entry name" value="RecA_ATP-bd"/>
</dbReference>
<sequence>MQSQRTLSTFPIAPVHKTKLCAAGFLTVEDLKDIKPSGLSKETGIGLEECLEIIKLVNDDTTKKSTVKSAFDILQQEQTLPPIITFSEQIDAMLGGGVPLCKITEFCGAPGIGKTQMCMQLSVDVQIPECFGGLDGEVVYIDTEGSFIVERLVDITTATIQHCQQISQMESDDETKSSMSEFTAEKVLSRIHYYRCHDYVELLATVHLLPDFIKDHPKVRLVVVDSIAFHFRYDFDDFSLRTRLLTSMAQSFIKLATEYKIAVVLTQMTTKVKHGGSSQLVPALGESWGHASTVRVILYWEGQQRYAWLYKSPSKKESTVPYQVTMGGIRDIVDSHDCDKTENNLQQPAKRQRVT</sequence>
<dbReference type="GO" id="GO:0140664">
    <property type="term" value="F:ATP-dependent DNA damage sensor activity"/>
    <property type="evidence" value="ECO:0007669"/>
    <property type="project" value="InterPro"/>
</dbReference>
<dbReference type="InterPro" id="IPR013632">
    <property type="entry name" value="Rad51_C"/>
</dbReference>
<dbReference type="GO" id="GO:0033065">
    <property type="term" value="C:Rad51C-XRCC3 complex"/>
    <property type="evidence" value="ECO:0007669"/>
    <property type="project" value="TreeGrafter"/>
</dbReference>
<dbReference type="PIRSF" id="PIRSF005856">
    <property type="entry name" value="Rad51"/>
    <property type="match status" value="1"/>
</dbReference>
<keyword evidence="4" id="KW-0067">ATP-binding</keyword>
<protein>
    <recommendedName>
        <fullName evidence="7">DNA repair protein RAD51 homolog 3</fullName>
    </recommendedName>
</protein>
<dbReference type="GO" id="GO:0033063">
    <property type="term" value="C:Rad51B-Rad51C-Rad51D-XRCC2 complex"/>
    <property type="evidence" value="ECO:0007669"/>
    <property type="project" value="TreeGrafter"/>
</dbReference>
<dbReference type="GO" id="GO:0005524">
    <property type="term" value="F:ATP binding"/>
    <property type="evidence" value="ECO:0007669"/>
    <property type="project" value="UniProtKB-KW"/>
</dbReference>
<feature type="domain" description="RecA family profile 1" evidence="8">
    <location>
        <begin position="79"/>
        <end position="272"/>
    </location>
</feature>
<dbReference type="EMBL" id="CACVKT020007769">
    <property type="protein sequence ID" value="CAC5410373.1"/>
    <property type="molecule type" value="Genomic_DNA"/>
</dbReference>
<evidence type="ECO:0000256" key="5">
    <source>
        <dbReference type="ARBA" id="ARBA00023204"/>
    </source>
</evidence>
<dbReference type="SUPFAM" id="SSF52540">
    <property type="entry name" value="P-loop containing nucleoside triphosphate hydrolases"/>
    <property type="match status" value="1"/>
</dbReference>
<comment type="subcellular location">
    <subcellularLocation>
        <location evidence="1">Nucleus</location>
    </subcellularLocation>
</comment>
<proteinExistence type="predicted"/>
<dbReference type="PANTHER" id="PTHR46239:SF1">
    <property type="entry name" value="DNA REPAIR PROTEIN RAD51 HOMOLOG 3"/>
    <property type="match status" value="1"/>
</dbReference>
<dbReference type="GO" id="GO:0000400">
    <property type="term" value="F:four-way junction DNA binding"/>
    <property type="evidence" value="ECO:0007669"/>
    <property type="project" value="TreeGrafter"/>
</dbReference>
<dbReference type="Pfam" id="PF08423">
    <property type="entry name" value="Rad51"/>
    <property type="match status" value="2"/>
</dbReference>
<evidence type="ECO:0000256" key="2">
    <source>
        <dbReference type="ARBA" id="ARBA00022741"/>
    </source>
</evidence>
<name>A0A6J8DP38_MYTCO</name>
<evidence type="ECO:0000256" key="4">
    <source>
        <dbReference type="ARBA" id="ARBA00022840"/>
    </source>
</evidence>
<keyword evidence="3" id="KW-0227">DNA damage</keyword>
<evidence type="ECO:0000313" key="10">
    <source>
        <dbReference type="Proteomes" id="UP000507470"/>
    </source>
</evidence>
<dbReference type="GO" id="GO:0000707">
    <property type="term" value="P:meiotic DNA recombinase assembly"/>
    <property type="evidence" value="ECO:0007669"/>
    <property type="project" value="TreeGrafter"/>
</dbReference>
<dbReference type="SUPFAM" id="SSF47794">
    <property type="entry name" value="Rad51 N-terminal domain-like"/>
    <property type="match status" value="1"/>
</dbReference>
<gene>
    <name evidence="9" type="ORF">MCOR_43565</name>
</gene>
<evidence type="ECO:0000313" key="9">
    <source>
        <dbReference type="EMBL" id="CAC5410373.1"/>
    </source>
</evidence>
<evidence type="ECO:0000256" key="1">
    <source>
        <dbReference type="ARBA" id="ARBA00004123"/>
    </source>
</evidence>
<dbReference type="InterPro" id="IPR010995">
    <property type="entry name" value="DNA_repair_Rad51/TF_NusA_a-hlx"/>
</dbReference>
<dbReference type="PANTHER" id="PTHR46239">
    <property type="entry name" value="DNA REPAIR PROTEIN RAD51 HOMOLOG 3 RAD51C"/>
    <property type="match status" value="1"/>
</dbReference>
<dbReference type="InterPro" id="IPR027417">
    <property type="entry name" value="P-loop_NTPase"/>
</dbReference>
<evidence type="ECO:0000256" key="7">
    <source>
        <dbReference type="ARBA" id="ARBA00040674"/>
    </source>
</evidence>
<dbReference type="InterPro" id="IPR016467">
    <property type="entry name" value="DNA_recomb/repair_RecA-like"/>
</dbReference>
<evidence type="ECO:0000256" key="6">
    <source>
        <dbReference type="ARBA" id="ARBA00023242"/>
    </source>
</evidence>
<dbReference type="PROSITE" id="PS50162">
    <property type="entry name" value="RECA_2"/>
    <property type="match status" value="1"/>
</dbReference>
<keyword evidence="5" id="KW-0234">DNA repair</keyword>
<dbReference type="InterPro" id="IPR052093">
    <property type="entry name" value="HR_Repair_Mediator"/>
</dbReference>
<dbReference type="AlphaFoldDB" id="A0A6J8DP38"/>
<organism evidence="9 10">
    <name type="scientific">Mytilus coruscus</name>
    <name type="common">Sea mussel</name>
    <dbReference type="NCBI Taxonomy" id="42192"/>
    <lineage>
        <taxon>Eukaryota</taxon>
        <taxon>Metazoa</taxon>
        <taxon>Spiralia</taxon>
        <taxon>Lophotrochozoa</taxon>
        <taxon>Mollusca</taxon>
        <taxon>Bivalvia</taxon>
        <taxon>Autobranchia</taxon>
        <taxon>Pteriomorphia</taxon>
        <taxon>Mytilida</taxon>
        <taxon>Mytiloidea</taxon>
        <taxon>Mytilidae</taxon>
        <taxon>Mytilinae</taxon>
        <taxon>Mytilus</taxon>
    </lineage>
</organism>
<accession>A0A6J8DP38</accession>
<dbReference type="Proteomes" id="UP000507470">
    <property type="component" value="Unassembled WGS sequence"/>
</dbReference>
<dbReference type="CDD" id="cd19492">
    <property type="entry name" value="Rad51C"/>
    <property type="match status" value="1"/>
</dbReference>
<evidence type="ECO:0000256" key="3">
    <source>
        <dbReference type="ARBA" id="ARBA00022763"/>
    </source>
</evidence>
<reference evidence="9 10" key="1">
    <citation type="submission" date="2020-06" db="EMBL/GenBank/DDBJ databases">
        <authorList>
            <person name="Li R."/>
            <person name="Bekaert M."/>
        </authorList>
    </citation>
    <scope>NUCLEOTIDE SEQUENCE [LARGE SCALE GENOMIC DNA]</scope>
    <source>
        <strain evidence="10">wild</strain>
    </source>
</reference>
<dbReference type="GO" id="GO:0007131">
    <property type="term" value="P:reciprocal meiotic recombination"/>
    <property type="evidence" value="ECO:0007669"/>
    <property type="project" value="TreeGrafter"/>
</dbReference>
<dbReference type="Gene3D" id="3.40.50.300">
    <property type="entry name" value="P-loop containing nucleotide triphosphate hydrolases"/>
    <property type="match status" value="1"/>
</dbReference>
<dbReference type="GO" id="GO:0008821">
    <property type="term" value="F:crossover junction DNA endonuclease activity"/>
    <property type="evidence" value="ECO:0007669"/>
    <property type="project" value="TreeGrafter"/>
</dbReference>
<evidence type="ECO:0000259" key="8">
    <source>
        <dbReference type="PROSITE" id="PS50162"/>
    </source>
</evidence>
<dbReference type="OrthoDB" id="5957327at2759"/>
<keyword evidence="2" id="KW-0547">Nucleotide-binding</keyword>
<dbReference type="Gene3D" id="1.10.150.20">
    <property type="entry name" value="5' to 3' exonuclease, C-terminal subdomain"/>
    <property type="match status" value="1"/>
</dbReference>
<keyword evidence="6" id="KW-0539">Nucleus</keyword>